<reference evidence="1" key="2">
    <citation type="submission" date="2022-10" db="EMBL/GenBank/DDBJ databases">
        <authorList>
            <consortium name="ENA_rothamsted_submissions"/>
            <consortium name="culmorum"/>
            <person name="King R."/>
        </authorList>
    </citation>
    <scope>NUCLEOTIDE SEQUENCE</scope>
</reference>
<keyword evidence="2" id="KW-1185">Reference proteome</keyword>
<proteinExistence type="predicted"/>
<evidence type="ECO:0000313" key="1">
    <source>
        <dbReference type="EMBL" id="CAG9793034.1"/>
    </source>
</evidence>
<dbReference type="AlphaFoldDB" id="A0A9N9R9F1"/>
<gene>
    <name evidence="1" type="ORF">DIATSA_LOCUS10508</name>
</gene>
<organism evidence="1 2">
    <name type="scientific">Diatraea saccharalis</name>
    <name type="common">sugarcane borer</name>
    <dbReference type="NCBI Taxonomy" id="40085"/>
    <lineage>
        <taxon>Eukaryota</taxon>
        <taxon>Metazoa</taxon>
        <taxon>Ecdysozoa</taxon>
        <taxon>Arthropoda</taxon>
        <taxon>Hexapoda</taxon>
        <taxon>Insecta</taxon>
        <taxon>Pterygota</taxon>
        <taxon>Neoptera</taxon>
        <taxon>Endopterygota</taxon>
        <taxon>Lepidoptera</taxon>
        <taxon>Glossata</taxon>
        <taxon>Ditrysia</taxon>
        <taxon>Pyraloidea</taxon>
        <taxon>Crambidae</taxon>
        <taxon>Crambinae</taxon>
        <taxon>Diatraea</taxon>
    </lineage>
</organism>
<accession>A0A9N9R9F1</accession>
<protein>
    <submittedName>
        <fullName evidence="1">Uncharacterized protein</fullName>
    </submittedName>
</protein>
<name>A0A9N9R9F1_9NEOP</name>
<reference evidence="1" key="1">
    <citation type="submission" date="2021-12" db="EMBL/GenBank/DDBJ databases">
        <authorList>
            <person name="King R."/>
        </authorList>
    </citation>
    <scope>NUCLEOTIDE SEQUENCE</scope>
</reference>
<dbReference type="Proteomes" id="UP001153714">
    <property type="component" value="Chromosome 5"/>
</dbReference>
<evidence type="ECO:0000313" key="2">
    <source>
        <dbReference type="Proteomes" id="UP001153714"/>
    </source>
</evidence>
<dbReference type="EMBL" id="OU893336">
    <property type="protein sequence ID" value="CAG9793034.1"/>
    <property type="molecule type" value="Genomic_DNA"/>
</dbReference>
<dbReference type="OrthoDB" id="6375801at2759"/>
<sequence length="102" mass="11824">MDVLKQVSVGDFLHVNVYTSANKKKISFYVCKALSDIDEDGEVKVVFLRAVTKDAKRFRIEETDISYVDYEDIITILPTPAIVKRGHRIYYEFKTAINIFEK</sequence>